<evidence type="ECO:0000256" key="1">
    <source>
        <dbReference type="SAM" id="SignalP"/>
    </source>
</evidence>
<protein>
    <submittedName>
        <fullName evidence="4">Expressed conserved protein</fullName>
    </submittedName>
</protein>
<sequence>MLAIMKIFSFVLLPVESVPISERKRDSSDYDELIAVVESEKHLLQQQIAVVKSASSSDFSSEDNSDLNSTVAYHKSYTMNDNADKVYLNSSREDIRNISKHQFREILEGMLQKHLELARKRIAYSNIFTNNNSYANSTLGCHIFCQFLSFCIIICGVCLLWACTCCAQPRSIDPSGTDSLSGVNLANIPAPIDYSKPYMIKCDARGSCYASPLDDDEVPPLPSYDKALTCPTHPSPKTQQLCS</sequence>
<evidence type="ECO:0000313" key="2">
    <source>
        <dbReference type="EMBL" id="VDP13865.1"/>
    </source>
</evidence>
<keyword evidence="3" id="KW-1185">Reference proteome</keyword>
<dbReference type="Proteomes" id="UP000267606">
    <property type="component" value="Unassembled WGS sequence"/>
</dbReference>
<keyword evidence="1" id="KW-0732">Signal</keyword>
<dbReference type="EMBL" id="UZAJ01040221">
    <property type="protein sequence ID" value="VDP13865.1"/>
    <property type="molecule type" value="Genomic_DNA"/>
</dbReference>
<gene>
    <name evidence="2" type="ORF">OFLC_LOCUS13477</name>
</gene>
<name>A0A183I165_9BILA</name>
<feature type="signal peptide" evidence="1">
    <location>
        <begin position="1"/>
        <end position="17"/>
    </location>
</feature>
<dbReference type="WBParaSite" id="OFLC_0001347801-mRNA-1">
    <property type="protein sequence ID" value="OFLC_0001347801-mRNA-1"/>
    <property type="gene ID" value="OFLC_0001347801"/>
</dbReference>
<reference evidence="2 3" key="2">
    <citation type="submission" date="2018-11" db="EMBL/GenBank/DDBJ databases">
        <authorList>
            <consortium name="Pathogen Informatics"/>
        </authorList>
    </citation>
    <scope>NUCLEOTIDE SEQUENCE [LARGE SCALE GENOMIC DNA]</scope>
</reference>
<organism evidence="4">
    <name type="scientific">Onchocerca flexuosa</name>
    <dbReference type="NCBI Taxonomy" id="387005"/>
    <lineage>
        <taxon>Eukaryota</taxon>
        <taxon>Metazoa</taxon>
        <taxon>Ecdysozoa</taxon>
        <taxon>Nematoda</taxon>
        <taxon>Chromadorea</taxon>
        <taxon>Rhabditida</taxon>
        <taxon>Spirurina</taxon>
        <taxon>Spiruromorpha</taxon>
        <taxon>Filarioidea</taxon>
        <taxon>Onchocercidae</taxon>
        <taxon>Onchocerca</taxon>
    </lineage>
</organism>
<reference evidence="4" key="1">
    <citation type="submission" date="2016-06" db="UniProtKB">
        <authorList>
            <consortium name="WormBaseParasite"/>
        </authorList>
    </citation>
    <scope>IDENTIFICATION</scope>
</reference>
<feature type="chain" id="PRO_5044552721" evidence="1">
    <location>
        <begin position="18"/>
        <end position="243"/>
    </location>
</feature>
<evidence type="ECO:0000313" key="3">
    <source>
        <dbReference type="Proteomes" id="UP000267606"/>
    </source>
</evidence>
<dbReference type="AlphaFoldDB" id="A0A183I165"/>
<proteinExistence type="predicted"/>
<accession>A0A183I165</accession>
<evidence type="ECO:0000313" key="4">
    <source>
        <dbReference type="WBParaSite" id="OFLC_0001347801-mRNA-1"/>
    </source>
</evidence>